<keyword evidence="2" id="KW-1185">Reference proteome</keyword>
<gene>
    <name evidence="1" type="ORF">JI741_32060</name>
</gene>
<proteinExistence type="predicted"/>
<organism evidence="1 2">
    <name type="scientific">Chryseolinea lacunae</name>
    <dbReference type="NCBI Taxonomy" id="2801331"/>
    <lineage>
        <taxon>Bacteria</taxon>
        <taxon>Pseudomonadati</taxon>
        <taxon>Bacteroidota</taxon>
        <taxon>Cytophagia</taxon>
        <taxon>Cytophagales</taxon>
        <taxon>Fulvivirgaceae</taxon>
        <taxon>Chryseolinea</taxon>
    </lineage>
</organism>
<dbReference type="Proteomes" id="UP000613030">
    <property type="component" value="Unassembled WGS sequence"/>
</dbReference>
<protein>
    <submittedName>
        <fullName evidence="1">Uncharacterized protein</fullName>
    </submittedName>
</protein>
<dbReference type="PROSITE" id="PS51257">
    <property type="entry name" value="PROKAR_LIPOPROTEIN"/>
    <property type="match status" value="1"/>
</dbReference>
<name>A0ABS1L2Y6_9BACT</name>
<evidence type="ECO:0000313" key="2">
    <source>
        <dbReference type="Proteomes" id="UP000613030"/>
    </source>
</evidence>
<reference evidence="1 2" key="1">
    <citation type="submission" date="2021-01" db="EMBL/GenBank/DDBJ databases">
        <title>Chryseolinea sp. Jin1 Genome sequencing and assembly.</title>
        <authorList>
            <person name="Kim I."/>
        </authorList>
    </citation>
    <scope>NUCLEOTIDE SEQUENCE [LARGE SCALE GENOMIC DNA]</scope>
    <source>
        <strain evidence="1 2">Jin1</strain>
    </source>
</reference>
<sequence length="171" mass="19389">MKTSILILIVVGLTMGCTEDSAPQFEIGSGFEIYLTVKPYAQNETIDYSKINFDTLQLESTPMLRYNDLKRYDRLTHKLTLNISHDALALNEAGVRGRMFVVTLDKIPVYVGFKWRVISSIPPSWVYIEEPYAELDHLSDNEIVIGVPSNIADPRLDQRIVSRLKADGKIN</sequence>
<dbReference type="EMBL" id="JAERRB010000021">
    <property type="protein sequence ID" value="MBL0745913.1"/>
    <property type="molecule type" value="Genomic_DNA"/>
</dbReference>
<evidence type="ECO:0000313" key="1">
    <source>
        <dbReference type="EMBL" id="MBL0745913.1"/>
    </source>
</evidence>
<dbReference type="RefSeq" id="WP_202016621.1">
    <property type="nucleotide sequence ID" value="NZ_JAERRB010000021.1"/>
</dbReference>
<accession>A0ABS1L2Y6</accession>
<comment type="caution">
    <text evidence="1">The sequence shown here is derived from an EMBL/GenBank/DDBJ whole genome shotgun (WGS) entry which is preliminary data.</text>
</comment>